<name>A0A1R1XYT1_9FUNG</name>
<dbReference type="AlphaFoldDB" id="A0A1R1XYT1"/>
<gene>
    <name evidence="1" type="ORF">AYI70_g4480</name>
</gene>
<protein>
    <submittedName>
        <fullName evidence="1">Uncharacterized protein</fullName>
    </submittedName>
</protein>
<keyword evidence="2" id="KW-1185">Reference proteome</keyword>
<dbReference type="Proteomes" id="UP000187283">
    <property type="component" value="Unassembled WGS sequence"/>
</dbReference>
<evidence type="ECO:0000313" key="2">
    <source>
        <dbReference type="Proteomes" id="UP000187283"/>
    </source>
</evidence>
<sequence>MCPYAFSQCPEGPASGPDTLLKGQPSCLFCRFSCPRSTGGLQTGYFVVSAEFFDPPGAPGHPGGHPGLHRCLDEHIRPSQEAIRSVYSLPDLILVFLDGPRYVPLAIHNIAQVGVLVGGVDFLALQGHISSHLPAYSHYPAL</sequence>
<accession>A0A1R1XYT1</accession>
<reference evidence="1 2" key="1">
    <citation type="submission" date="2017-01" db="EMBL/GenBank/DDBJ databases">
        <authorList>
            <person name="Mah S.A."/>
            <person name="Swanson W.J."/>
            <person name="Moy G.W."/>
            <person name="Vacquier V.D."/>
        </authorList>
    </citation>
    <scope>NUCLEOTIDE SEQUENCE [LARGE SCALE GENOMIC DNA]</scope>
    <source>
        <strain evidence="1 2">GSMNP</strain>
    </source>
</reference>
<proteinExistence type="predicted"/>
<dbReference type="EMBL" id="LSSN01001385">
    <property type="protein sequence ID" value="OMJ19841.1"/>
    <property type="molecule type" value="Genomic_DNA"/>
</dbReference>
<evidence type="ECO:0000313" key="1">
    <source>
        <dbReference type="EMBL" id="OMJ19841.1"/>
    </source>
</evidence>
<comment type="caution">
    <text evidence="1">The sequence shown here is derived from an EMBL/GenBank/DDBJ whole genome shotgun (WGS) entry which is preliminary data.</text>
</comment>
<organism evidence="1 2">
    <name type="scientific">Smittium culicis</name>
    <dbReference type="NCBI Taxonomy" id="133412"/>
    <lineage>
        <taxon>Eukaryota</taxon>
        <taxon>Fungi</taxon>
        <taxon>Fungi incertae sedis</taxon>
        <taxon>Zoopagomycota</taxon>
        <taxon>Kickxellomycotina</taxon>
        <taxon>Harpellomycetes</taxon>
        <taxon>Harpellales</taxon>
        <taxon>Legeriomycetaceae</taxon>
        <taxon>Smittium</taxon>
    </lineage>
</organism>
<feature type="non-terminal residue" evidence="1">
    <location>
        <position position="142"/>
    </location>
</feature>